<dbReference type="Proteomes" id="UP000315440">
    <property type="component" value="Unassembled WGS sequence"/>
</dbReference>
<organism evidence="3 4">
    <name type="scientific">Pseudobythopirellula maris</name>
    <dbReference type="NCBI Taxonomy" id="2527991"/>
    <lineage>
        <taxon>Bacteria</taxon>
        <taxon>Pseudomonadati</taxon>
        <taxon>Planctomycetota</taxon>
        <taxon>Planctomycetia</taxon>
        <taxon>Pirellulales</taxon>
        <taxon>Lacipirellulaceae</taxon>
        <taxon>Pseudobythopirellula</taxon>
    </lineage>
</organism>
<feature type="region of interest" description="Disordered" evidence="1">
    <location>
        <begin position="92"/>
        <end position="136"/>
    </location>
</feature>
<feature type="compositionally biased region" description="Polar residues" evidence="1">
    <location>
        <begin position="106"/>
        <end position="115"/>
    </location>
</feature>
<feature type="domain" description="Insertion element IS402-like" evidence="2">
    <location>
        <begin position="10"/>
        <end position="83"/>
    </location>
</feature>
<dbReference type="AlphaFoldDB" id="A0A5C5ZPC7"/>
<name>A0A5C5ZPC7_9BACT</name>
<evidence type="ECO:0000313" key="3">
    <source>
        <dbReference type="EMBL" id="TWT88737.1"/>
    </source>
</evidence>
<dbReference type="PANTHER" id="PTHR30007:SF0">
    <property type="entry name" value="TRANSPOSASE"/>
    <property type="match status" value="1"/>
</dbReference>
<evidence type="ECO:0000313" key="4">
    <source>
        <dbReference type="Proteomes" id="UP000315440"/>
    </source>
</evidence>
<dbReference type="InterPro" id="IPR025161">
    <property type="entry name" value="IS402-like_dom"/>
</dbReference>
<sequence>MSRKPYPTDLTDHQWRRMKPWVPVDAATGRPSKYTKREIINAILYVTRNGCTWRALPHDLPPYRIVFHWFRKWQADGTWERVHEKLRDRVRKKAGRTAKPSAAVLDSQTIRTTEQGGPRGYDAGKKSSRPQAARCR</sequence>
<comment type="caution">
    <text evidence="3">The sequence shown here is derived from an EMBL/GenBank/DDBJ whole genome shotgun (WGS) entry which is preliminary data.</text>
</comment>
<keyword evidence="4" id="KW-1185">Reference proteome</keyword>
<dbReference type="NCBIfam" id="NF033580">
    <property type="entry name" value="transpos_IS5_3"/>
    <property type="match status" value="1"/>
</dbReference>
<dbReference type="EMBL" id="SJPQ01000002">
    <property type="protein sequence ID" value="TWT88737.1"/>
    <property type="molecule type" value="Genomic_DNA"/>
</dbReference>
<proteinExistence type="predicted"/>
<protein>
    <recommendedName>
        <fullName evidence="2">Insertion element IS402-like domain-containing protein</fullName>
    </recommendedName>
</protein>
<reference evidence="3 4" key="1">
    <citation type="submission" date="2019-02" db="EMBL/GenBank/DDBJ databases">
        <title>Deep-cultivation of Planctomycetes and their phenomic and genomic characterization uncovers novel biology.</title>
        <authorList>
            <person name="Wiegand S."/>
            <person name="Jogler M."/>
            <person name="Boedeker C."/>
            <person name="Pinto D."/>
            <person name="Vollmers J."/>
            <person name="Rivas-Marin E."/>
            <person name="Kohn T."/>
            <person name="Peeters S.H."/>
            <person name="Heuer A."/>
            <person name="Rast P."/>
            <person name="Oberbeckmann S."/>
            <person name="Bunk B."/>
            <person name="Jeske O."/>
            <person name="Meyerdierks A."/>
            <person name="Storesund J.E."/>
            <person name="Kallscheuer N."/>
            <person name="Luecker S."/>
            <person name="Lage O.M."/>
            <person name="Pohl T."/>
            <person name="Merkel B.J."/>
            <person name="Hornburger P."/>
            <person name="Mueller R.-W."/>
            <person name="Bruemmer F."/>
            <person name="Labrenz M."/>
            <person name="Spormann A.M."/>
            <person name="Op Den Camp H."/>
            <person name="Overmann J."/>
            <person name="Amann R."/>
            <person name="Jetten M.S.M."/>
            <person name="Mascher T."/>
            <person name="Medema M.H."/>
            <person name="Devos D.P."/>
            <person name="Kaster A.-K."/>
            <person name="Ovreas L."/>
            <person name="Rohde M."/>
            <person name="Galperin M.Y."/>
            <person name="Jogler C."/>
        </authorList>
    </citation>
    <scope>NUCLEOTIDE SEQUENCE [LARGE SCALE GENOMIC DNA]</scope>
    <source>
        <strain evidence="3 4">Mal64</strain>
    </source>
</reference>
<dbReference type="RefSeq" id="WP_391570419.1">
    <property type="nucleotide sequence ID" value="NZ_SJPQ01000002.1"/>
</dbReference>
<dbReference type="Pfam" id="PF13340">
    <property type="entry name" value="DUF4096"/>
    <property type="match status" value="1"/>
</dbReference>
<dbReference type="PANTHER" id="PTHR30007">
    <property type="entry name" value="PHP DOMAIN PROTEIN"/>
    <property type="match status" value="1"/>
</dbReference>
<evidence type="ECO:0000256" key="1">
    <source>
        <dbReference type="SAM" id="MobiDB-lite"/>
    </source>
</evidence>
<accession>A0A5C5ZPC7</accession>
<gene>
    <name evidence="3" type="ORF">Mal64_22250</name>
</gene>
<evidence type="ECO:0000259" key="2">
    <source>
        <dbReference type="Pfam" id="PF13340"/>
    </source>
</evidence>